<dbReference type="Proteomes" id="UP000249447">
    <property type="component" value="Chromosome"/>
</dbReference>
<dbReference type="Pfam" id="PF00534">
    <property type="entry name" value="Glycos_transf_1"/>
    <property type="match status" value="1"/>
</dbReference>
<accession>A0A2U9TBB3</accession>
<reference evidence="4 5" key="1">
    <citation type="submission" date="2018-05" db="EMBL/GenBank/DDBJ databases">
        <title>The complete genome of Lysobacter maris HZ9B, a marine bacterium antagonistic against terrestrial plant pathogens.</title>
        <authorList>
            <person name="Zhang X.-Q."/>
        </authorList>
    </citation>
    <scope>NUCLEOTIDE SEQUENCE [LARGE SCALE GENOMIC DNA]</scope>
    <source>
        <strain evidence="4 5">HZ9B</strain>
    </source>
</reference>
<dbReference type="GO" id="GO:0016757">
    <property type="term" value="F:glycosyltransferase activity"/>
    <property type="evidence" value="ECO:0007669"/>
    <property type="project" value="InterPro"/>
</dbReference>
<dbReference type="InterPro" id="IPR028098">
    <property type="entry name" value="Glyco_trans_4-like_N"/>
</dbReference>
<evidence type="ECO:0000259" key="3">
    <source>
        <dbReference type="Pfam" id="PF13439"/>
    </source>
</evidence>
<keyword evidence="5" id="KW-1185">Reference proteome</keyword>
<evidence type="ECO:0000256" key="1">
    <source>
        <dbReference type="SAM" id="MobiDB-lite"/>
    </source>
</evidence>
<organism evidence="4 5">
    <name type="scientific">Marilutibacter maris</name>
    <dbReference type="NCBI Taxonomy" id="1605891"/>
    <lineage>
        <taxon>Bacteria</taxon>
        <taxon>Pseudomonadati</taxon>
        <taxon>Pseudomonadota</taxon>
        <taxon>Gammaproteobacteria</taxon>
        <taxon>Lysobacterales</taxon>
        <taxon>Lysobacteraceae</taxon>
        <taxon>Marilutibacter</taxon>
    </lineage>
</organism>
<feature type="domain" description="Glycosyl transferase family 1" evidence="2">
    <location>
        <begin position="224"/>
        <end position="374"/>
    </location>
</feature>
<dbReference type="AlphaFoldDB" id="A0A2U9TBB3"/>
<dbReference type="InterPro" id="IPR001296">
    <property type="entry name" value="Glyco_trans_1"/>
</dbReference>
<dbReference type="GO" id="GO:1901135">
    <property type="term" value="P:carbohydrate derivative metabolic process"/>
    <property type="evidence" value="ECO:0007669"/>
    <property type="project" value="UniProtKB-ARBA"/>
</dbReference>
<proteinExistence type="predicted"/>
<protein>
    <submittedName>
        <fullName evidence="4">Glycosyl transferase</fullName>
    </submittedName>
</protein>
<sequence>MTAMQGERMDHADAGRADVKHAGAGQARRRPGHRRTVMQLLPALDSGGVERSTLEVAEALVRAGHRALVVSAGGRLVPRLRALGAEHLELDIGRKSPLTLLRARALRRLIVEQRVDLVHARSRLPAWLAVLALRGLPDRGRPRLVTTVHGLNSPSRYSAVMTRGERVVCVSETVRDYVMRHYPATDAARLRVIPRGIEPSAFPPAAHPDPAARAWAAALHPQLAGDGPLLLLPGRGTRLKGHADALALLAALRRDGDDVRLWLPGAREQGREAYIAELEAEAGRLGITEAVAFSAPTDAIARAYAASDLVLQLSRKPEAFGRTVIEALSCGRPVLGWAHGGVGELLAELQPAGAAPPFDTHGLHSRARTLLAQPPVAAVTMSRYTLRAMQDATLAVYDELLD</sequence>
<dbReference type="Gene3D" id="3.40.50.2000">
    <property type="entry name" value="Glycogen Phosphorylase B"/>
    <property type="match status" value="2"/>
</dbReference>
<evidence type="ECO:0000313" key="5">
    <source>
        <dbReference type="Proteomes" id="UP000249447"/>
    </source>
</evidence>
<dbReference type="SUPFAM" id="SSF53756">
    <property type="entry name" value="UDP-Glycosyltransferase/glycogen phosphorylase"/>
    <property type="match status" value="1"/>
</dbReference>
<dbReference type="Pfam" id="PF13439">
    <property type="entry name" value="Glyco_transf_4"/>
    <property type="match status" value="1"/>
</dbReference>
<feature type="region of interest" description="Disordered" evidence="1">
    <location>
        <begin position="1"/>
        <end position="35"/>
    </location>
</feature>
<gene>
    <name evidence="4" type="ORF">C9I47_2796</name>
</gene>
<evidence type="ECO:0000313" key="4">
    <source>
        <dbReference type="EMBL" id="AWV08467.1"/>
    </source>
</evidence>
<evidence type="ECO:0000259" key="2">
    <source>
        <dbReference type="Pfam" id="PF00534"/>
    </source>
</evidence>
<name>A0A2U9TBB3_9GAMM</name>
<keyword evidence="4" id="KW-0808">Transferase</keyword>
<dbReference type="PANTHER" id="PTHR12526:SF638">
    <property type="entry name" value="SPORE COAT PROTEIN SA"/>
    <property type="match status" value="1"/>
</dbReference>
<feature type="domain" description="Glycosyltransferase subfamily 4-like N-terminal" evidence="3">
    <location>
        <begin position="47"/>
        <end position="200"/>
    </location>
</feature>
<dbReference type="PANTHER" id="PTHR12526">
    <property type="entry name" value="GLYCOSYLTRANSFERASE"/>
    <property type="match status" value="1"/>
</dbReference>
<dbReference type="EMBL" id="CP029843">
    <property type="protein sequence ID" value="AWV08467.1"/>
    <property type="molecule type" value="Genomic_DNA"/>
</dbReference>
<dbReference type="KEGG" id="lmb:C9I47_2796"/>
<feature type="compositionally biased region" description="Basic and acidic residues" evidence="1">
    <location>
        <begin position="7"/>
        <end position="21"/>
    </location>
</feature>